<protein>
    <recommendedName>
        <fullName evidence="4">ABC transporter domain-containing protein</fullName>
    </recommendedName>
</protein>
<keyword evidence="1" id="KW-0813">Transport</keyword>
<keyword evidence="3" id="KW-0067">ATP-binding</keyword>
<dbReference type="Pfam" id="PF00005">
    <property type="entry name" value="ABC_tran"/>
    <property type="match status" value="1"/>
</dbReference>
<keyword evidence="2" id="KW-0547">Nucleotide-binding</keyword>
<evidence type="ECO:0000256" key="3">
    <source>
        <dbReference type="ARBA" id="ARBA00022840"/>
    </source>
</evidence>
<gene>
    <name evidence="5" type="ORF">GCM10009416_00930</name>
</gene>
<evidence type="ECO:0000259" key="4">
    <source>
        <dbReference type="Pfam" id="PF00005"/>
    </source>
</evidence>
<evidence type="ECO:0000256" key="1">
    <source>
        <dbReference type="ARBA" id="ARBA00022448"/>
    </source>
</evidence>
<comment type="caution">
    <text evidence="5">The sequence shown here is derived from an EMBL/GenBank/DDBJ whole genome shotgun (WGS) entry which is preliminary data.</text>
</comment>
<evidence type="ECO:0000313" key="5">
    <source>
        <dbReference type="EMBL" id="GAA0566747.1"/>
    </source>
</evidence>
<dbReference type="Proteomes" id="UP001501588">
    <property type="component" value="Unassembled WGS sequence"/>
</dbReference>
<dbReference type="InterPro" id="IPR003439">
    <property type="entry name" value="ABC_transporter-like_ATP-bd"/>
</dbReference>
<accession>A0ABN1EIZ1</accession>
<evidence type="ECO:0000313" key="6">
    <source>
        <dbReference type="Proteomes" id="UP001501588"/>
    </source>
</evidence>
<reference evidence="5 6" key="1">
    <citation type="journal article" date="2019" name="Int. J. Syst. Evol. Microbiol.">
        <title>The Global Catalogue of Microorganisms (GCM) 10K type strain sequencing project: providing services to taxonomists for standard genome sequencing and annotation.</title>
        <authorList>
            <consortium name="The Broad Institute Genomics Platform"/>
            <consortium name="The Broad Institute Genome Sequencing Center for Infectious Disease"/>
            <person name="Wu L."/>
            <person name="Ma J."/>
        </authorList>
    </citation>
    <scope>NUCLEOTIDE SEQUENCE [LARGE SCALE GENOMIC DNA]</scope>
    <source>
        <strain evidence="5 6">JCM 9933</strain>
    </source>
</reference>
<dbReference type="SUPFAM" id="SSF52540">
    <property type="entry name" value="P-loop containing nucleoside triphosphate hydrolases"/>
    <property type="match status" value="1"/>
</dbReference>
<dbReference type="RefSeq" id="WP_343893158.1">
    <property type="nucleotide sequence ID" value="NZ_BAAAFZ010000002.1"/>
</dbReference>
<dbReference type="EMBL" id="BAAAFZ010000002">
    <property type="protein sequence ID" value="GAA0566747.1"/>
    <property type="molecule type" value="Genomic_DNA"/>
</dbReference>
<keyword evidence="6" id="KW-1185">Reference proteome</keyword>
<sequence>MNGAAVLPTECLGRASGVSRSLSNVSAGFSASLLISIIGSNGAGKGTSFDLLAGASPPSEGRILLGGHGITGLPQQHRAARLGVTTSFQATAAERARHRPGAGGVAGLLVAPPPGCAPWSSGPRRFWRASACSTALGAPPASGAP</sequence>
<dbReference type="Gene3D" id="3.40.50.300">
    <property type="entry name" value="P-loop containing nucleotide triphosphate hydrolases"/>
    <property type="match status" value="1"/>
</dbReference>
<evidence type="ECO:0000256" key="2">
    <source>
        <dbReference type="ARBA" id="ARBA00022741"/>
    </source>
</evidence>
<dbReference type="PANTHER" id="PTHR45772:SF2">
    <property type="entry name" value="ABC TRANSPORTER ATP-BINDING PROTEIN"/>
    <property type="match status" value="1"/>
</dbReference>
<organism evidence="5 6">
    <name type="scientific">Craurococcus roseus</name>
    <dbReference type="NCBI Taxonomy" id="77585"/>
    <lineage>
        <taxon>Bacteria</taxon>
        <taxon>Pseudomonadati</taxon>
        <taxon>Pseudomonadota</taxon>
        <taxon>Alphaproteobacteria</taxon>
        <taxon>Acetobacterales</taxon>
        <taxon>Acetobacteraceae</taxon>
        <taxon>Craurococcus</taxon>
    </lineage>
</organism>
<dbReference type="InterPro" id="IPR027417">
    <property type="entry name" value="P-loop_NTPase"/>
</dbReference>
<name>A0ABN1EIZ1_9PROT</name>
<proteinExistence type="predicted"/>
<dbReference type="PANTHER" id="PTHR45772">
    <property type="entry name" value="CONSERVED COMPONENT OF ABC TRANSPORTER FOR NATURAL AMINO ACIDS-RELATED"/>
    <property type="match status" value="1"/>
</dbReference>
<feature type="domain" description="ABC transporter" evidence="4">
    <location>
        <begin position="22"/>
        <end position="90"/>
    </location>
</feature>
<dbReference type="InterPro" id="IPR051120">
    <property type="entry name" value="ABC_AA/LPS_Transport"/>
</dbReference>